<dbReference type="OrthoDB" id="6376450at2759"/>
<evidence type="ECO:0000313" key="1">
    <source>
        <dbReference type="EMBL" id="KAG0710069.1"/>
    </source>
</evidence>
<accession>A0A8J4XQK7</accession>
<proteinExistence type="predicted"/>
<evidence type="ECO:0000313" key="2">
    <source>
        <dbReference type="Proteomes" id="UP000770661"/>
    </source>
</evidence>
<comment type="caution">
    <text evidence="1">The sequence shown here is derived from an EMBL/GenBank/DDBJ whole genome shotgun (WGS) entry which is preliminary data.</text>
</comment>
<sequence>MPRYAYQKPVNRLYSYNLGYMHNYYKPLTTYIEKNKEVIESGKRAPSEQPGHQSLAERLKTYPMDGTTYRSRAASAPPARRLFDDGGEVVPWPSKASRAASRARMALLDDCATTAPAPVRRSSVRPMSAYESYEPLVRNEITIDEDDIRRVPLWMKHPYRLPEEDIKVPPHESSIWPESVPHFNLVSSYDTMIGYLGLKQPRMFR</sequence>
<reference evidence="1" key="1">
    <citation type="submission" date="2020-07" db="EMBL/GenBank/DDBJ databases">
        <title>The High-quality genome of the commercially important snow crab, Chionoecetes opilio.</title>
        <authorList>
            <person name="Jeong J.-H."/>
            <person name="Ryu S."/>
        </authorList>
    </citation>
    <scope>NUCLEOTIDE SEQUENCE</scope>
    <source>
        <strain evidence="1">MADBK_172401_WGS</strain>
        <tissue evidence="1">Digestive gland</tissue>
    </source>
</reference>
<dbReference type="EMBL" id="JACEEZ010024553">
    <property type="protein sequence ID" value="KAG0710069.1"/>
    <property type="molecule type" value="Genomic_DNA"/>
</dbReference>
<protein>
    <submittedName>
        <fullName evidence="1">Uncharacterized protein</fullName>
    </submittedName>
</protein>
<keyword evidence="2" id="KW-1185">Reference proteome</keyword>
<organism evidence="1 2">
    <name type="scientific">Chionoecetes opilio</name>
    <name type="common">Atlantic snow crab</name>
    <name type="synonym">Cancer opilio</name>
    <dbReference type="NCBI Taxonomy" id="41210"/>
    <lineage>
        <taxon>Eukaryota</taxon>
        <taxon>Metazoa</taxon>
        <taxon>Ecdysozoa</taxon>
        <taxon>Arthropoda</taxon>
        <taxon>Crustacea</taxon>
        <taxon>Multicrustacea</taxon>
        <taxon>Malacostraca</taxon>
        <taxon>Eumalacostraca</taxon>
        <taxon>Eucarida</taxon>
        <taxon>Decapoda</taxon>
        <taxon>Pleocyemata</taxon>
        <taxon>Brachyura</taxon>
        <taxon>Eubrachyura</taxon>
        <taxon>Majoidea</taxon>
        <taxon>Majidae</taxon>
        <taxon>Chionoecetes</taxon>
    </lineage>
</organism>
<name>A0A8J4XQK7_CHIOP</name>
<dbReference type="AlphaFoldDB" id="A0A8J4XQK7"/>
<dbReference type="Proteomes" id="UP000770661">
    <property type="component" value="Unassembled WGS sequence"/>
</dbReference>
<gene>
    <name evidence="1" type="ORF">GWK47_023555</name>
</gene>